<feature type="repeat" description="PPR" evidence="3">
    <location>
        <begin position="882"/>
        <end position="916"/>
    </location>
</feature>
<dbReference type="InterPro" id="IPR011990">
    <property type="entry name" value="TPR-like_helical_dom_sf"/>
</dbReference>
<evidence type="ECO:0000256" key="2">
    <source>
        <dbReference type="ARBA" id="ARBA00022737"/>
    </source>
</evidence>
<feature type="repeat" description="PPR" evidence="3">
    <location>
        <begin position="780"/>
        <end position="815"/>
    </location>
</feature>
<accession>A0A0K9P1U7</accession>
<feature type="repeat" description="PPR" evidence="3">
    <location>
        <begin position="745"/>
        <end position="779"/>
    </location>
</feature>
<dbReference type="AlphaFoldDB" id="A0A0K9P1U7"/>
<dbReference type="PANTHER" id="PTHR46128">
    <property type="entry name" value="MITOCHONDRIAL GROUP I INTRON SPLICING FACTOR CCM1"/>
    <property type="match status" value="1"/>
</dbReference>
<dbReference type="EMBL" id="LFYR01001402">
    <property type="protein sequence ID" value="KMZ62197.1"/>
    <property type="molecule type" value="Genomic_DNA"/>
</dbReference>
<feature type="repeat" description="PPR" evidence="3">
    <location>
        <begin position="954"/>
        <end position="988"/>
    </location>
</feature>
<dbReference type="GO" id="GO:0005739">
    <property type="term" value="C:mitochondrion"/>
    <property type="evidence" value="ECO:0000318"/>
    <property type="project" value="GO_Central"/>
</dbReference>
<dbReference type="GO" id="GO:0007005">
    <property type="term" value="P:mitochondrion organization"/>
    <property type="evidence" value="ECO:0000318"/>
    <property type="project" value="GO_Central"/>
</dbReference>
<dbReference type="NCBIfam" id="TIGR00756">
    <property type="entry name" value="PPR"/>
    <property type="match status" value="7"/>
</dbReference>
<feature type="compositionally biased region" description="Polar residues" evidence="4">
    <location>
        <begin position="106"/>
        <end position="121"/>
    </location>
</feature>
<dbReference type="STRING" id="29655.A0A0K9P1U7"/>
<dbReference type="OMA" id="ETYSMFM"/>
<feature type="repeat" description="PPR" evidence="3">
    <location>
        <begin position="989"/>
        <end position="1023"/>
    </location>
</feature>
<dbReference type="PANTHER" id="PTHR46128:SF276">
    <property type="entry name" value="PENTACOTRIPEPTIDE-REPEAT REGION OF PRORP DOMAIN-CONTAINING PROTEIN"/>
    <property type="match status" value="1"/>
</dbReference>
<dbReference type="PROSITE" id="PS51375">
    <property type="entry name" value="PPR"/>
    <property type="match status" value="6"/>
</dbReference>
<evidence type="ECO:0000256" key="3">
    <source>
        <dbReference type="PROSITE-ProRule" id="PRU00708"/>
    </source>
</evidence>
<evidence type="ECO:0000259" key="5">
    <source>
        <dbReference type="Pfam" id="PF17177"/>
    </source>
</evidence>
<gene>
    <name evidence="6" type="ORF">ZOSMA_486G00150</name>
</gene>
<dbReference type="GO" id="GO:0003729">
    <property type="term" value="F:mRNA binding"/>
    <property type="evidence" value="ECO:0000318"/>
    <property type="project" value="GO_Central"/>
</dbReference>
<protein>
    <recommendedName>
        <fullName evidence="5">PROP1-like PPR domain-containing protein</fullName>
    </recommendedName>
</protein>
<feature type="region of interest" description="Disordered" evidence="4">
    <location>
        <begin position="84"/>
        <end position="121"/>
    </location>
</feature>
<dbReference type="Pfam" id="PF13041">
    <property type="entry name" value="PPR_2"/>
    <property type="match status" value="1"/>
</dbReference>
<evidence type="ECO:0000313" key="6">
    <source>
        <dbReference type="EMBL" id="KMZ62197.1"/>
    </source>
</evidence>
<dbReference type="Gene3D" id="1.25.40.10">
    <property type="entry name" value="Tetratricopeptide repeat domain"/>
    <property type="match status" value="6"/>
</dbReference>
<reference evidence="7" key="1">
    <citation type="journal article" date="2016" name="Nature">
        <title>The genome of the seagrass Zostera marina reveals angiosperm adaptation to the sea.</title>
        <authorList>
            <person name="Olsen J.L."/>
            <person name="Rouze P."/>
            <person name="Verhelst B."/>
            <person name="Lin Y.-C."/>
            <person name="Bayer T."/>
            <person name="Collen J."/>
            <person name="Dattolo E."/>
            <person name="De Paoli E."/>
            <person name="Dittami S."/>
            <person name="Maumus F."/>
            <person name="Michel G."/>
            <person name="Kersting A."/>
            <person name="Lauritano C."/>
            <person name="Lohaus R."/>
            <person name="Toepel M."/>
            <person name="Tonon T."/>
            <person name="Vanneste K."/>
            <person name="Amirebrahimi M."/>
            <person name="Brakel J."/>
            <person name="Bostroem C."/>
            <person name="Chovatia M."/>
            <person name="Grimwood J."/>
            <person name="Jenkins J.W."/>
            <person name="Jueterbock A."/>
            <person name="Mraz A."/>
            <person name="Stam W.T."/>
            <person name="Tice H."/>
            <person name="Bornberg-Bauer E."/>
            <person name="Green P.J."/>
            <person name="Pearson G.A."/>
            <person name="Procaccini G."/>
            <person name="Duarte C.M."/>
            <person name="Schmutz J."/>
            <person name="Reusch T.B.H."/>
            <person name="Van de Peer Y."/>
        </authorList>
    </citation>
    <scope>NUCLEOTIDE SEQUENCE [LARGE SCALE GENOMIC DNA]</scope>
    <source>
        <strain evidence="7">cv. Finnish</strain>
    </source>
</reference>
<dbReference type="Pfam" id="PF01535">
    <property type="entry name" value="PPR"/>
    <property type="match status" value="4"/>
</dbReference>
<keyword evidence="2" id="KW-0677">Repeat</keyword>
<name>A0A0K9P1U7_ZOSMR</name>
<keyword evidence="7" id="KW-1185">Reference proteome</keyword>
<evidence type="ECO:0000256" key="1">
    <source>
        <dbReference type="ARBA" id="ARBA00007626"/>
    </source>
</evidence>
<dbReference type="OrthoDB" id="185373at2759"/>
<comment type="similarity">
    <text evidence="1">Belongs to the PPR family. P subfamily.</text>
</comment>
<organism evidence="6 7">
    <name type="scientific">Zostera marina</name>
    <name type="common">Eelgrass</name>
    <dbReference type="NCBI Taxonomy" id="29655"/>
    <lineage>
        <taxon>Eukaryota</taxon>
        <taxon>Viridiplantae</taxon>
        <taxon>Streptophyta</taxon>
        <taxon>Embryophyta</taxon>
        <taxon>Tracheophyta</taxon>
        <taxon>Spermatophyta</taxon>
        <taxon>Magnoliopsida</taxon>
        <taxon>Liliopsida</taxon>
        <taxon>Zosteraceae</taxon>
        <taxon>Zostera</taxon>
    </lineage>
</organism>
<dbReference type="Pfam" id="PF17177">
    <property type="entry name" value="PPR_long"/>
    <property type="match status" value="1"/>
</dbReference>
<feature type="domain" description="PROP1-like PPR" evidence="5">
    <location>
        <begin position="763"/>
        <end position="878"/>
    </location>
</feature>
<proteinExistence type="inferred from homology"/>
<feature type="compositionally biased region" description="Basic and acidic residues" evidence="4">
    <location>
        <begin position="86"/>
        <end position="97"/>
    </location>
</feature>
<dbReference type="GO" id="GO:0006396">
    <property type="term" value="P:RNA processing"/>
    <property type="evidence" value="ECO:0000318"/>
    <property type="project" value="GO_Central"/>
</dbReference>
<feature type="repeat" description="PPR" evidence="3">
    <location>
        <begin position="360"/>
        <end position="394"/>
    </location>
</feature>
<dbReference type="SUPFAM" id="SSF48452">
    <property type="entry name" value="TPR-like"/>
    <property type="match status" value="1"/>
</dbReference>
<dbReference type="InterPro" id="IPR033443">
    <property type="entry name" value="PROP1-like_PPR_dom"/>
</dbReference>
<sequence length="1062" mass="119943">MIKLLRFSKPPLPLPFHLPPFRFKSSTIRRRRRIPNDHIIPGTSCDSTVESGSVGASSLLENITEIIGVGFGADRGGNAAGTMLDGKGDGEGRSEGRRNRKCSFSDHITQGVRRNSPQQVKPTLWKEHRDCDGDDGVQPLVKEVMEVDEDCDVSPMVGKITQIVQFDAAGKGMEERLAESFDGGMITINPEIVEKVLKSCFKVGDLGRRFFDWCKLQPGFQHTTETYNVMLYIAGDSMVLETLLSEMDRSSVPKNIKTWSTVVSQYGKYKQIGMVVKTYQDMIRSGGCKPDQRLLETLIRILCDSKEADLAMEFYHDMTKNTEMEISNDLLETLLRASLRSGNHENASLLRADLIENADESVAYRRLFRSFCSSGKLDEAQTILLEMKNRNISFSLVDRRILLKNLCFSDKPEETLAFFETMKTEEYHQIDSDDYGVLIYGLLKEPDYFLPAILKFHEMKKLGLVPTVATYTQIIRHLLKSSDGGCCSGIEASKLYDEMIENGVQPDIVTATTLLSGYIRNNNISEAINVFKKMTIISNLTSEVYSTFVKNLCIKSHPLEAFDLIFEMLKISDVKLDDKTSNLAVSSLHHIGQLAKARKLQDIFTSGELYPCTPEVLPNEKSGKDWKSDDATMVRDLNEICEVLTSPMKDWEWMKSELEKKNLPTKLNPCFVLEILRRVRRNGHAALSFFSWITTPADTATPARFGHENATDAYNMAMKIAGGAKDFKHMRRLFLDMKRRRCLITADTWTIIIFQYGRAGLTSIALDYFRQMKLDGIQPNRTTFNLILIFLSESKRDAEASFKIFREMISEGYIPDEKTLSSYLTYLSNSGHFSQARASVNILQKTGFSPKSANYLLIRCLSRSGRMDDALKLFDEMPNVDNAHVYGSLIHGLLRAGRSDDAESKLKEMSDSGIPYTTHIYTSLIVHFFRIGQIAKAIETFEKMVSPESILKPTVVTYSAMIRGLCSAGMVEDSWIMFRRMRSDGVRPDFELYSVFLKCLCKVGRAEEAMSLLTEMMNGGISPSCVNFKTVFYGLNLEGKSDLSQNVLRMKRNLALSKRFTA</sequence>
<dbReference type="Proteomes" id="UP000036987">
    <property type="component" value="Unassembled WGS sequence"/>
</dbReference>
<dbReference type="Pfam" id="PF12854">
    <property type="entry name" value="PPR_1"/>
    <property type="match status" value="1"/>
</dbReference>
<dbReference type="InterPro" id="IPR002885">
    <property type="entry name" value="PPR_rpt"/>
</dbReference>
<evidence type="ECO:0000256" key="4">
    <source>
        <dbReference type="SAM" id="MobiDB-lite"/>
    </source>
</evidence>
<dbReference type="InterPro" id="IPR050872">
    <property type="entry name" value="PPR_P_subfamily"/>
</dbReference>
<evidence type="ECO:0000313" key="7">
    <source>
        <dbReference type="Proteomes" id="UP000036987"/>
    </source>
</evidence>
<comment type="caution">
    <text evidence="6">The sequence shown here is derived from an EMBL/GenBank/DDBJ whole genome shotgun (WGS) entry which is preliminary data.</text>
</comment>